<dbReference type="PANTHER" id="PTHR13608">
    <property type="entry name" value="ARMADILLO-LIKE HELICAL DOMAIN-CONTAINING PROTEIN 3"/>
    <property type="match status" value="1"/>
</dbReference>
<accession>A0A2S4L3T7</accession>
<dbReference type="GO" id="GO:0016020">
    <property type="term" value="C:membrane"/>
    <property type="evidence" value="ECO:0007669"/>
    <property type="project" value="UniProtKB-SubCell"/>
</dbReference>
<dbReference type="OrthoDB" id="2012278at2759"/>
<name>A0A2S4L3T7_9HYPO</name>
<dbReference type="InterPro" id="IPR013636">
    <property type="entry name" value="ARMH3_C"/>
</dbReference>
<sequence length="704" mass="79249">MVELWLRRGRPGIVHAAVLSDGTVQPHEGWAADSTRHPMLHDSRPEAASIPLRPMEASPLTRQPPPEVFTPKIVQLYSSLFKVCAPGATTCASAEPKTANQDDEDGDKSEGFWREFFLLRPDRPTLRITLSEITPSHVLLLESHTRDLFGRAIETIKTGHGLAPLHALDTLTIFLSILLSKKYPHPSSDIISVLAGLDHIDTVFTDFVSTLDGMVRNGTDLDLRHKAVDVLLAVTAGAYQTTLLTYMIQRDLFPSVMKFIHESETPGQVLEPFTLLGLLANYNKFEFQNPYQLRLNDFVNESSIQKIIHCVGYTCQALRLDYIDIQDDLPEGWTFSNALNMIGLGAIVPGPKPEKKPVYDAETAKQMLSTLPGGNAAILLATYDFCHANKLFCFNLVTIPGEKGQERPIASYLSLTSYLLQHAHLSHRVTYYAHLNLMVFRLLIEDPVICKRICSDESKVPVRLCRQRQPFLPLVKGERVFATCVLDTMIDGINHNLRRRLDVSLYTLCVGILLRIISYLSRSRTRLDYHWSEFFRSLLSLIRFLTTYTSDLKDLSHIDTLLDHVVNLLALSLSAGEAFLPTPAAYDDLFYKVVESGEVLTKFKEHYGLQNRKSSSIDTLINVSTHYKQMLTEGGGSAKKKPSNLTTHQVTEVIKQGYETLSIQAKEGLDTWDRFREADERTLLKKMARASVGDVRVMVERQIQ</sequence>
<dbReference type="EMBL" id="PKSG01000276">
    <property type="protein sequence ID" value="POR37110.1"/>
    <property type="molecule type" value="Genomic_DNA"/>
</dbReference>
<dbReference type="SMART" id="SM01158">
    <property type="entry name" value="DUF1741"/>
    <property type="match status" value="1"/>
</dbReference>
<reference evidence="6 7" key="1">
    <citation type="submission" date="2018-01" db="EMBL/GenBank/DDBJ databases">
        <title>Harnessing the power of phylogenomics to disentangle the directionality and signatures of interkingdom host jumping in the parasitic fungal genus Tolypocladium.</title>
        <authorList>
            <person name="Quandt C.A."/>
            <person name="Patterson W."/>
            <person name="Spatafora J.W."/>
        </authorList>
    </citation>
    <scope>NUCLEOTIDE SEQUENCE [LARGE SCALE GENOMIC DNA]</scope>
    <source>
        <strain evidence="6 7">NRBC 100945</strain>
    </source>
</reference>
<proteinExistence type="predicted"/>
<evidence type="ECO:0000256" key="4">
    <source>
        <dbReference type="ARBA" id="ARBA00023136"/>
    </source>
</evidence>
<feature type="domain" description="Armadillo-like helical" evidence="5">
    <location>
        <begin position="473"/>
        <end position="699"/>
    </location>
</feature>
<dbReference type="GO" id="GO:0005829">
    <property type="term" value="C:cytosol"/>
    <property type="evidence" value="ECO:0007669"/>
    <property type="project" value="TreeGrafter"/>
</dbReference>
<organism evidence="6 7">
    <name type="scientific">Tolypocladium paradoxum</name>
    <dbReference type="NCBI Taxonomy" id="94208"/>
    <lineage>
        <taxon>Eukaryota</taxon>
        <taxon>Fungi</taxon>
        <taxon>Dikarya</taxon>
        <taxon>Ascomycota</taxon>
        <taxon>Pezizomycotina</taxon>
        <taxon>Sordariomycetes</taxon>
        <taxon>Hypocreomycetidae</taxon>
        <taxon>Hypocreales</taxon>
        <taxon>Ophiocordycipitaceae</taxon>
        <taxon>Tolypocladium</taxon>
    </lineage>
</organism>
<keyword evidence="7" id="KW-1185">Reference proteome</keyword>
<evidence type="ECO:0000313" key="6">
    <source>
        <dbReference type="EMBL" id="POR37110.1"/>
    </source>
</evidence>
<evidence type="ECO:0000256" key="2">
    <source>
        <dbReference type="ARBA" id="ARBA00022692"/>
    </source>
</evidence>
<protein>
    <submittedName>
        <fullName evidence="6">Membrane protein</fullName>
    </submittedName>
</protein>
<evidence type="ECO:0000259" key="5">
    <source>
        <dbReference type="SMART" id="SM01158"/>
    </source>
</evidence>
<dbReference type="InterPro" id="IPR039868">
    <property type="entry name" value="ARMD3-like"/>
</dbReference>
<dbReference type="Proteomes" id="UP000237481">
    <property type="component" value="Unassembled WGS sequence"/>
</dbReference>
<dbReference type="PANTHER" id="PTHR13608:SF3">
    <property type="entry name" value="ARMADILLO-LIKE HELICAL DOMAIN-CONTAINING PROTEIN 3"/>
    <property type="match status" value="1"/>
</dbReference>
<evidence type="ECO:0000256" key="3">
    <source>
        <dbReference type="ARBA" id="ARBA00022989"/>
    </source>
</evidence>
<dbReference type="AlphaFoldDB" id="A0A2S4L3T7"/>
<keyword evidence="3" id="KW-1133">Transmembrane helix</keyword>
<dbReference type="Pfam" id="PF08427">
    <property type="entry name" value="ARMH3_C"/>
    <property type="match status" value="1"/>
</dbReference>
<gene>
    <name evidence="6" type="ORF">TPAR_02697</name>
</gene>
<comment type="caution">
    <text evidence="6">The sequence shown here is derived from an EMBL/GenBank/DDBJ whole genome shotgun (WGS) entry which is preliminary data.</text>
</comment>
<evidence type="ECO:0000256" key="1">
    <source>
        <dbReference type="ARBA" id="ARBA00004370"/>
    </source>
</evidence>
<comment type="subcellular location">
    <subcellularLocation>
        <location evidence="1">Membrane</location>
    </subcellularLocation>
</comment>
<keyword evidence="4" id="KW-0472">Membrane</keyword>
<evidence type="ECO:0000313" key="7">
    <source>
        <dbReference type="Proteomes" id="UP000237481"/>
    </source>
</evidence>
<keyword evidence="2" id="KW-0812">Transmembrane</keyword>